<reference evidence="5" key="1">
    <citation type="submission" date="2017-02" db="UniProtKB">
        <authorList>
            <consortium name="WormBaseParasite"/>
        </authorList>
    </citation>
    <scope>IDENTIFICATION</scope>
</reference>
<protein>
    <submittedName>
        <fullName evidence="5">EB domain-containing protein</fullName>
    </submittedName>
</protein>
<reference evidence="3 4" key="2">
    <citation type="submission" date="2018-11" db="EMBL/GenBank/DDBJ databases">
        <authorList>
            <consortium name="Pathogen Informatics"/>
        </authorList>
    </citation>
    <scope>NUCLEOTIDE SEQUENCE [LARGE SCALE GENOMIC DNA]</scope>
</reference>
<keyword evidence="2" id="KW-0732">Signal</keyword>
<dbReference type="OrthoDB" id="6257893at2759"/>
<feature type="region of interest" description="Disordered" evidence="1">
    <location>
        <begin position="185"/>
        <end position="208"/>
    </location>
</feature>
<dbReference type="EMBL" id="UYSG01011374">
    <property type="protein sequence ID" value="VDL62118.1"/>
    <property type="molecule type" value="Genomic_DNA"/>
</dbReference>
<evidence type="ECO:0000256" key="2">
    <source>
        <dbReference type="SAM" id="SignalP"/>
    </source>
</evidence>
<evidence type="ECO:0000256" key="1">
    <source>
        <dbReference type="SAM" id="MobiDB-lite"/>
    </source>
</evidence>
<accession>A0A0R3SVS4</accession>
<evidence type="ECO:0000313" key="5">
    <source>
        <dbReference type="WBParaSite" id="HDID_0000970501-mRNA-1"/>
    </source>
</evidence>
<organism evidence="5">
    <name type="scientific">Hymenolepis diminuta</name>
    <name type="common">Rat tapeworm</name>
    <dbReference type="NCBI Taxonomy" id="6216"/>
    <lineage>
        <taxon>Eukaryota</taxon>
        <taxon>Metazoa</taxon>
        <taxon>Spiralia</taxon>
        <taxon>Lophotrochozoa</taxon>
        <taxon>Platyhelminthes</taxon>
        <taxon>Cestoda</taxon>
        <taxon>Eucestoda</taxon>
        <taxon>Cyclophyllidea</taxon>
        <taxon>Hymenolepididae</taxon>
        <taxon>Hymenolepis</taxon>
    </lineage>
</organism>
<proteinExistence type="predicted"/>
<dbReference type="WBParaSite" id="HDID_0000970501-mRNA-1">
    <property type="protein sequence ID" value="HDID_0000970501-mRNA-1"/>
    <property type="gene ID" value="HDID_0000970501"/>
</dbReference>
<dbReference type="AlphaFoldDB" id="A0A0R3SVS4"/>
<sequence>MRVPLLLLILACSILPSLACYGNGCGGQYNFGTCNQAICHNGKYIGYGCRHGVCPFVCFGSGCQNARISFNNMNPSQLRNSALYGNWGIGAYGFRGCYGGNCGFWGGCINGQCGGFYDFRQCSSPSCLSGPYHGYGCSAGVCRYICFAGMCHTPYAYGLGCYGPSCDGYYQFPKLNCEGPECHGHDDNEEGEYQEEENENRESKRRKN</sequence>
<name>A0A0R3SVS4_HYMDI</name>
<evidence type="ECO:0000313" key="4">
    <source>
        <dbReference type="Proteomes" id="UP000274504"/>
    </source>
</evidence>
<dbReference type="STRING" id="6216.A0A0R3SVS4"/>
<dbReference type="Proteomes" id="UP000274504">
    <property type="component" value="Unassembled WGS sequence"/>
</dbReference>
<gene>
    <name evidence="3" type="ORF">HDID_LOCUS9703</name>
</gene>
<feature type="chain" id="PRO_5043131552" evidence="2">
    <location>
        <begin position="20"/>
        <end position="208"/>
    </location>
</feature>
<feature type="compositionally biased region" description="Acidic residues" evidence="1">
    <location>
        <begin position="187"/>
        <end position="199"/>
    </location>
</feature>
<feature type="signal peptide" evidence="2">
    <location>
        <begin position="1"/>
        <end position="19"/>
    </location>
</feature>
<evidence type="ECO:0000313" key="3">
    <source>
        <dbReference type="EMBL" id="VDL62118.1"/>
    </source>
</evidence>